<accession>A0A0U3FZ35</accession>
<dbReference type="PROSITE" id="PS00831">
    <property type="entry name" value="RIBOSOMAL_L27"/>
    <property type="match status" value="1"/>
</dbReference>
<proteinExistence type="inferred from homology"/>
<reference evidence="6" key="1">
    <citation type="journal article" date="2015" name="Genome Announc.">
        <title>Draft Genome Sequence of Chemolithoautotrophic Acetogenic Butanol-Producing Eubacterium limosum ATCC 8486.</title>
        <authorList>
            <person name="Song Y."/>
            <person name="Cho B.K."/>
        </authorList>
    </citation>
    <scope>NUCLEOTIDE SEQUENCE</scope>
    <source>
        <strain evidence="6">ATCC 8486</strain>
    </source>
</reference>
<dbReference type="SUPFAM" id="SSF110324">
    <property type="entry name" value="Ribosomal L27 protein-like"/>
    <property type="match status" value="1"/>
</dbReference>
<evidence type="ECO:0000256" key="5">
    <source>
        <dbReference type="HAMAP-Rule" id="MF_00539"/>
    </source>
</evidence>
<evidence type="ECO:0000256" key="4">
    <source>
        <dbReference type="ARBA" id="ARBA00035175"/>
    </source>
</evidence>
<dbReference type="NCBIfam" id="TIGR00062">
    <property type="entry name" value="L27"/>
    <property type="match status" value="1"/>
</dbReference>
<dbReference type="HAMAP" id="MF_00539">
    <property type="entry name" value="Ribosomal_bL27"/>
    <property type="match status" value="1"/>
</dbReference>
<dbReference type="KEGG" id="elim:B2M23_15530"/>
<evidence type="ECO:0000313" key="8">
    <source>
        <dbReference type="Proteomes" id="UP000192391"/>
    </source>
</evidence>
<dbReference type="PANTHER" id="PTHR15893">
    <property type="entry name" value="RIBOSOMAL PROTEIN L27"/>
    <property type="match status" value="1"/>
</dbReference>
<dbReference type="PRINTS" id="PR00063">
    <property type="entry name" value="RIBOSOMALL27"/>
</dbReference>
<reference evidence="7 9" key="4">
    <citation type="submission" date="2023-02" db="EMBL/GenBank/DDBJ databases">
        <title>Comparative genome analysis of Eubacterium limosum species.</title>
        <authorList>
            <person name="Bak J.E."/>
        </authorList>
    </citation>
    <scope>NUCLEOTIDE SEQUENCE [LARGE SCALE GENOMIC DNA]</scope>
    <source>
        <strain evidence="7 9">KGMB01548</strain>
    </source>
</reference>
<dbReference type="GO" id="GO:0006412">
    <property type="term" value="P:translation"/>
    <property type="evidence" value="ECO:0007669"/>
    <property type="project" value="UniProtKB-UniRule"/>
</dbReference>
<dbReference type="OrthoDB" id="9803474at2"/>
<dbReference type="EMBL" id="CP019962">
    <property type="protein sequence ID" value="ARD66848.1"/>
    <property type="molecule type" value="Genomic_DNA"/>
</dbReference>
<dbReference type="GO" id="GO:0022625">
    <property type="term" value="C:cytosolic large ribosomal subunit"/>
    <property type="evidence" value="ECO:0007669"/>
    <property type="project" value="TreeGrafter"/>
</dbReference>
<keyword evidence="3 5" id="KW-0687">Ribonucleoprotein</keyword>
<evidence type="ECO:0000313" key="7">
    <source>
        <dbReference type="EMBL" id="MDE1469027.1"/>
    </source>
</evidence>
<dbReference type="Pfam" id="PF01016">
    <property type="entry name" value="Ribosomal_L27"/>
    <property type="match status" value="1"/>
</dbReference>
<dbReference type="FunFam" id="2.40.50.100:FF:000004">
    <property type="entry name" value="50S ribosomal protein L27"/>
    <property type="match status" value="1"/>
</dbReference>
<gene>
    <name evidence="5 7" type="primary">rpmA</name>
    <name evidence="6" type="ORF">B2M23_15530</name>
    <name evidence="7" type="ORF">PTZ04_02030</name>
</gene>
<evidence type="ECO:0000313" key="9">
    <source>
        <dbReference type="Proteomes" id="UP001215087"/>
    </source>
</evidence>
<sequence length="95" mass="10484">MIKMNLQLFAHKKGVGSSRNGRDSESKRLGVKRGDGQFVLAGNILVRQRGTHIHPGKNVGRGGDDTLFAMCDGVVTFERKGKDKKQVSIYPREAM</sequence>
<keyword evidence="9" id="KW-1185">Reference proteome</keyword>
<reference evidence="8" key="2">
    <citation type="journal article" date="2017" name="Sci. Rep.">
        <title>Determination of the Genome and Primary Transcriptome of Syngas Fermenting Eubacterium limosum ATCC 8486.</title>
        <authorList>
            <person name="Song Y."/>
            <person name="Shin J."/>
            <person name="Jeong Y."/>
            <person name="Jin S."/>
            <person name="Lee J.K."/>
            <person name="Kim D.R."/>
            <person name="Kim S.C."/>
            <person name="Cho S."/>
            <person name="Cho B.K."/>
        </authorList>
    </citation>
    <scope>NUCLEOTIDE SEQUENCE [LARGE SCALE GENOMIC DNA]</scope>
    <source>
        <strain evidence="8">ATCC 8486</strain>
    </source>
</reference>
<reference evidence="6" key="3">
    <citation type="submission" date="2017-02" db="EMBL/GenBank/DDBJ databases">
        <title>Integrative analysis reveals regulation of autotrophic growth of syngas fermenting bacteria at the translational level.</title>
        <authorList>
            <person name="Song Y."/>
            <person name="Shin J."/>
            <person name="Jeong Y."/>
            <person name="Jin S."/>
            <person name="Kim D.R."/>
            <person name="Kim S.C."/>
            <person name="Cho S."/>
            <person name="Cho B.-K."/>
        </authorList>
    </citation>
    <scope>NUCLEOTIDE SEQUENCE</scope>
    <source>
        <strain evidence="6">ATCC 8486</strain>
    </source>
</reference>
<dbReference type="Proteomes" id="UP001215087">
    <property type="component" value="Unassembled WGS sequence"/>
</dbReference>
<evidence type="ECO:0000313" key="6">
    <source>
        <dbReference type="EMBL" id="ARD66848.1"/>
    </source>
</evidence>
<comment type="similarity">
    <text evidence="1 5">Belongs to the bacterial ribosomal protein bL27 family.</text>
</comment>
<dbReference type="InterPro" id="IPR001684">
    <property type="entry name" value="Ribosomal_bL27"/>
</dbReference>
<dbReference type="Gene3D" id="2.40.50.100">
    <property type="match status" value="1"/>
</dbReference>
<protein>
    <recommendedName>
        <fullName evidence="4 5">Large ribosomal subunit protein bL27</fullName>
    </recommendedName>
</protein>
<dbReference type="AlphaFoldDB" id="A0A0U3FZ35"/>
<evidence type="ECO:0000256" key="3">
    <source>
        <dbReference type="ARBA" id="ARBA00023274"/>
    </source>
</evidence>
<dbReference type="EMBL" id="JAQSVD010000001">
    <property type="protein sequence ID" value="MDE1469027.1"/>
    <property type="molecule type" value="Genomic_DNA"/>
</dbReference>
<keyword evidence="2 5" id="KW-0689">Ribosomal protein</keyword>
<evidence type="ECO:0000256" key="2">
    <source>
        <dbReference type="ARBA" id="ARBA00022980"/>
    </source>
</evidence>
<organism evidence="6 8">
    <name type="scientific">Eubacterium limosum</name>
    <dbReference type="NCBI Taxonomy" id="1736"/>
    <lineage>
        <taxon>Bacteria</taxon>
        <taxon>Bacillati</taxon>
        <taxon>Bacillota</taxon>
        <taxon>Clostridia</taxon>
        <taxon>Eubacteriales</taxon>
        <taxon>Eubacteriaceae</taxon>
        <taxon>Eubacterium</taxon>
    </lineage>
</organism>
<dbReference type="PANTHER" id="PTHR15893:SF0">
    <property type="entry name" value="LARGE RIBOSOMAL SUBUNIT PROTEIN BL27M"/>
    <property type="match status" value="1"/>
</dbReference>
<dbReference type="GO" id="GO:0003735">
    <property type="term" value="F:structural constituent of ribosome"/>
    <property type="evidence" value="ECO:0007669"/>
    <property type="project" value="InterPro"/>
</dbReference>
<dbReference type="Proteomes" id="UP000192391">
    <property type="component" value="Chromosome"/>
</dbReference>
<dbReference type="RefSeq" id="WP_013379990.1">
    <property type="nucleotide sequence ID" value="NZ_CP019962.1"/>
</dbReference>
<evidence type="ECO:0000256" key="1">
    <source>
        <dbReference type="ARBA" id="ARBA00010797"/>
    </source>
</evidence>
<dbReference type="GeneID" id="68362895"/>
<name>A0A0U3FZ35_EUBLI</name>
<dbReference type="InterPro" id="IPR018261">
    <property type="entry name" value="Ribosomal_bL27_CS"/>
</dbReference>